<dbReference type="OrthoDB" id="9790442at2"/>
<evidence type="ECO:0000256" key="6">
    <source>
        <dbReference type="ARBA" id="ARBA00023026"/>
    </source>
</evidence>
<dbReference type="AlphaFoldDB" id="A0A099W856"/>
<dbReference type="GeneID" id="58717775"/>
<evidence type="ECO:0000256" key="8">
    <source>
        <dbReference type="ARBA" id="ARBA00023159"/>
    </source>
</evidence>
<evidence type="ECO:0000256" key="1">
    <source>
        <dbReference type="ARBA" id="ARBA00004496"/>
    </source>
</evidence>
<protein>
    <recommendedName>
        <fullName evidence="11">Heme response regulator HssR</fullName>
    </recommendedName>
</protein>
<evidence type="ECO:0000256" key="10">
    <source>
        <dbReference type="ARBA" id="ARBA00037471"/>
    </source>
</evidence>
<evidence type="ECO:0000256" key="4">
    <source>
        <dbReference type="ARBA" id="ARBA00023012"/>
    </source>
</evidence>
<dbReference type="GO" id="GO:0032993">
    <property type="term" value="C:protein-DNA complex"/>
    <property type="evidence" value="ECO:0007669"/>
    <property type="project" value="TreeGrafter"/>
</dbReference>
<evidence type="ECO:0000256" key="9">
    <source>
        <dbReference type="ARBA" id="ARBA00023163"/>
    </source>
</evidence>
<dbReference type="InterPro" id="IPR011006">
    <property type="entry name" value="CheY-like_superfamily"/>
</dbReference>
<dbReference type="SUPFAM" id="SSF52172">
    <property type="entry name" value="CheY-like"/>
    <property type="match status" value="1"/>
</dbReference>
<dbReference type="Gene3D" id="3.40.50.2300">
    <property type="match status" value="1"/>
</dbReference>
<dbReference type="InterPro" id="IPR001789">
    <property type="entry name" value="Sig_transdc_resp-reg_receiver"/>
</dbReference>
<keyword evidence="13" id="KW-1185">Reference proteome</keyword>
<dbReference type="GO" id="GO:0000156">
    <property type="term" value="F:phosphorelay response regulator activity"/>
    <property type="evidence" value="ECO:0007669"/>
    <property type="project" value="TreeGrafter"/>
</dbReference>
<dbReference type="PROSITE" id="PS51755">
    <property type="entry name" value="OMPR_PHOB"/>
    <property type="match status" value="1"/>
</dbReference>
<dbReference type="InterPro" id="IPR001867">
    <property type="entry name" value="OmpR/PhoB-type_DNA-bd"/>
</dbReference>
<comment type="subcellular location">
    <subcellularLocation>
        <location evidence="1">Cytoplasm</location>
    </subcellularLocation>
</comment>
<dbReference type="CDD" id="cd00383">
    <property type="entry name" value="trans_reg_C"/>
    <property type="match status" value="1"/>
</dbReference>
<dbReference type="Gene3D" id="1.10.10.10">
    <property type="entry name" value="Winged helix-like DNA-binding domain superfamily/Winged helix DNA-binding domain"/>
    <property type="match status" value="1"/>
</dbReference>
<keyword evidence="8" id="KW-0010">Activator</keyword>
<dbReference type="STRING" id="1552123.EP57_10375"/>
<dbReference type="eggNOG" id="COG0745">
    <property type="taxonomic scope" value="Bacteria"/>
</dbReference>
<keyword evidence="2" id="KW-0963">Cytoplasm</keyword>
<dbReference type="CDD" id="cd17574">
    <property type="entry name" value="REC_OmpR"/>
    <property type="match status" value="1"/>
</dbReference>
<reference evidence="12 13" key="1">
    <citation type="submission" date="2014-05" db="EMBL/GenBank/DDBJ databases">
        <title>Novel Listeriaceae from food processing environments.</title>
        <authorList>
            <person name="den Bakker H.C."/>
        </authorList>
    </citation>
    <scope>NUCLEOTIDE SEQUENCE [LARGE SCALE GENOMIC DNA]</scope>
    <source>
        <strain evidence="12 13">FSL A5-0281</strain>
    </source>
</reference>
<gene>
    <name evidence="12" type="ORF">EP57_10375</name>
</gene>
<keyword evidence="7" id="KW-0238">DNA-binding</keyword>
<sequence length="225" mass="26208">MKRILVVDDDPHIRQLVGHHLRVEGFHVLEAENGVHAETLLNEDQVHLAIVDLMMPEMDGLELCQRMRADYPEIPVIMLTAKDALLDKAQGFEAGTDDYVTKPFEPQELIFRVRALLRRYNQASEVKIKIGHITIDQKSYTITAGNRELMIPIKEFELLYQLASYPNRTFTREELIERIWKRDYDGSDRTVDVHIKRLRDHFDEKVDGIRIVSIRGIGYKLEESL</sequence>
<dbReference type="EMBL" id="JNFA01000024">
    <property type="protein sequence ID" value="KGL40300.1"/>
    <property type="molecule type" value="Genomic_DNA"/>
</dbReference>
<dbReference type="InterPro" id="IPR039420">
    <property type="entry name" value="WalR-like"/>
</dbReference>
<dbReference type="Gene3D" id="6.10.250.690">
    <property type="match status" value="1"/>
</dbReference>
<keyword evidence="9" id="KW-0804">Transcription</keyword>
<evidence type="ECO:0000256" key="7">
    <source>
        <dbReference type="ARBA" id="ARBA00023125"/>
    </source>
</evidence>
<dbReference type="PANTHER" id="PTHR48111">
    <property type="entry name" value="REGULATOR OF RPOS"/>
    <property type="match status" value="1"/>
</dbReference>
<dbReference type="PANTHER" id="PTHR48111:SF49">
    <property type="entry name" value="HEME RESPONSE REGULATOR HSSR"/>
    <property type="match status" value="1"/>
</dbReference>
<dbReference type="PROSITE" id="PS50110">
    <property type="entry name" value="RESPONSE_REGULATORY"/>
    <property type="match status" value="1"/>
</dbReference>
<dbReference type="InterPro" id="IPR036388">
    <property type="entry name" value="WH-like_DNA-bd_sf"/>
</dbReference>
<dbReference type="GO" id="GO:0005829">
    <property type="term" value="C:cytosol"/>
    <property type="evidence" value="ECO:0007669"/>
    <property type="project" value="TreeGrafter"/>
</dbReference>
<dbReference type="Pfam" id="PF00072">
    <property type="entry name" value="Response_reg"/>
    <property type="match status" value="1"/>
</dbReference>
<evidence type="ECO:0000256" key="3">
    <source>
        <dbReference type="ARBA" id="ARBA00022553"/>
    </source>
</evidence>
<keyword evidence="6" id="KW-0843">Virulence</keyword>
<keyword evidence="4" id="KW-0902">Two-component regulatory system</keyword>
<proteinExistence type="predicted"/>
<name>A0A099W856_9LIST</name>
<dbReference type="GO" id="GO:0000976">
    <property type="term" value="F:transcription cis-regulatory region binding"/>
    <property type="evidence" value="ECO:0007669"/>
    <property type="project" value="TreeGrafter"/>
</dbReference>
<dbReference type="Proteomes" id="UP000029844">
    <property type="component" value="Unassembled WGS sequence"/>
</dbReference>
<keyword evidence="3" id="KW-0597">Phosphoprotein</keyword>
<evidence type="ECO:0000313" key="12">
    <source>
        <dbReference type="EMBL" id="KGL40300.1"/>
    </source>
</evidence>
<evidence type="ECO:0000313" key="13">
    <source>
        <dbReference type="Proteomes" id="UP000029844"/>
    </source>
</evidence>
<dbReference type="Pfam" id="PF00486">
    <property type="entry name" value="Trans_reg_C"/>
    <property type="match status" value="1"/>
</dbReference>
<dbReference type="GO" id="GO:0006355">
    <property type="term" value="P:regulation of DNA-templated transcription"/>
    <property type="evidence" value="ECO:0007669"/>
    <property type="project" value="InterPro"/>
</dbReference>
<evidence type="ECO:0000256" key="2">
    <source>
        <dbReference type="ARBA" id="ARBA00022490"/>
    </source>
</evidence>
<dbReference type="FunFam" id="3.40.50.2300:FF:000001">
    <property type="entry name" value="DNA-binding response regulator PhoB"/>
    <property type="match status" value="1"/>
</dbReference>
<accession>A0A099W856</accession>
<keyword evidence="5" id="KW-0805">Transcription regulation</keyword>
<organism evidence="12 13">
    <name type="scientific">Listeria booriae</name>
    <dbReference type="NCBI Taxonomy" id="1552123"/>
    <lineage>
        <taxon>Bacteria</taxon>
        <taxon>Bacillati</taxon>
        <taxon>Bacillota</taxon>
        <taxon>Bacilli</taxon>
        <taxon>Bacillales</taxon>
        <taxon>Listeriaceae</taxon>
        <taxon>Listeria</taxon>
    </lineage>
</organism>
<dbReference type="RefSeq" id="WP_036086402.1">
    <property type="nucleotide sequence ID" value="NZ_CBCSHQ010000002.1"/>
</dbReference>
<comment type="function">
    <text evidence="10">Member of the two-component regulatory system HssS/HssR involved in intracellular heme homeostasis and tempering of staphylococcal virulence. Phosphorylated HssR binds to a direct repeat sequence within hrtAB promoter and activates the expression of hrtAB, an efflux pump, in response to extracellular heme, hemin, hemoglobin or blood.</text>
</comment>
<dbReference type="SMART" id="SM00862">
    <property type="entry name" value="Trans_reg_C"/>
    <property type="match status" value="1"/>
</dbReference>
<dbReference type="SMART" id="SM00448">
    <property type="entry name" value="REC"/>
    <property type="match status" value="1"/>
</dbReference>
<comment type="caution">
    <text evidence="12">The sequence shown here is derived from an EMBL/GenBank/DDBJ whole genome shotgun (WGS) entry which is preliminary data.</text>
</comment>
<evidence type="ECO:0000256" key="11">
    <source>
        <dbReference type="ARBA" id="ARBA00039976"/>
    </source>
</evidence>
<evidence type="ECO:0000256" key="5">
    <source>
        <dbReference type="ARBA" id="ARBA00023015"/>
    </source>
</evidence>